<keyword evidence="8 10" id="KW-0968">Cytoplasmic vesicle</keyword>
<dbReference type="GO" id="GO:0016482">
    <property type="term" value="P:cytosolic transport"/>
    <property type="evidence" value="ECO:0007669"/>
    <property type="project" value="UniProtKB-ARBA"/>
</dbReference>
<dbReference type="InterPro" id="IPR008152">
    <property type="entry name" value="Clathrin_a/b/g-adaptin_app_Ig"/>
</dbReference>
<evidence type="ECO:0000256" key="2">
    <source>
        <dbReference type="ARBA" id="ARBA00004555"/>
    </source>
</evidence>
<evidence type="ECO:0000256" key="1">
    <source>
        <dbReference type="ARBA" id="ARBA00004156"/>
    </source>
</evidence>
<evidence type="ECO:0000256" key="11">
    <source>
        <dbReference type="SAM" id="MobiDB-lite"/>
    </source>
</evidence>
<dbReference type="GO" id="GO:0016192">
    <property type="term" value="P:vesicle-mediated transport"/>
    <property type="evidence" value="ECO:0007669"/>
    <property type="project" value="InterPro"/>
</dbReference>
<dbReference type="PROSITE" id="PS50180">
    <property type="entry name" value="GAE"/>
    <property type="match status" value="1"/>
</dbReference>
<dbReference type="FunFam" id="1.25.10.10:FF:000030">
    <property type="entry name" value="AP-1 complex subunit gamma"/>
    <property type="match status" value="1"/>
</dbReference>
<accession>A0AAF0EQD4</accession>
<evidence type="ECO:0000256" key="7">
    <source>
        <dbReference type="ARBA" id="ARBA00023136"/>
    </source>
</evidence>
<keyword evidence="6 10" id="KW-0333">Golgi apparatus</keyword>
<dbReference type="SMART" id="SM00809">
    <property type="entry name" value="Alpha_adaptinC2"/>
    <property type="match status" value="1"/>
</dbReference>
<comment type="subcellular location">
    <subcellularLocation>
        <location evidence="1">Cytoplasmic vesicle membrane</location>
    </subcellularLocation>
    <subcellularLocation>
        <location evidence="2">Golgi apparatus</location>
    </subcellularLocation>
</comment>
<keyword evidence="14" id="KW-1185">Reference proteome</keyword>
<evidence type="ECO:0000256" key="5">
    <source>
        <dbReference type="ARBA" id="ARBA00022927"/>
    </source>
</evidence>
<evidence type="ECO:0000256" key="4">
    <source>
        <dbReference type="ARBA" id="ARBA00022448"/>
    </source>
</evidence>
<evidence type="ECO:0000256" key="6">
    <source>
        <dbReference type="ARBA" id="ARBA00023034"/>
    </source>
</evidence>
<dbReference type="InterPro" id="IPR002553">
    <property type="entry name" value="Clathrin/coatomer_adapt-like_N"/>
</dbReference>
<name>A0AAF0EQD4_9BASI</name>
<evidence type="ECO:0000313" key="14">
    <source>
        <dbReference type="Proteomes" id="UP001219933"/>
    </source>
</evidence>
<dbReference type="InterPro" id="IPR008153">
    <property type="entry name" value="GAE_dom"/>
</dbReference>
<dbReference type="InterPro" id="IPR011989">
    <property type="entry name" value="ARM-like"/>
</dbReference>
<proteinExistence type="inferred from homology"/>
<keyword evidence="5 10" id="KW-0653">Protein transport</keyword>
<dbReference type="GO" id="GO:0005829">
    <property type="term" value="C:cytosol"/>
    <property type="evidence" value="ECO:0007669"/>
    <property type="project" value="GOC"/>
</dbReference>
<comment type="similarity">
    <text evidence="3 10">Belongs to the adaptor complexes large subunit family.</text>
</comment>
<dbReference type="Gene3D" id="1.25.10.10">
    <property type="entry name" value="Leucine-rich Repeat Variant"/>
    <property type="match status" value="1"/>
</dbReference>
<dbReference type="InterPro" id="IPR016024">
    <property type="entry name" value="ARM-type_fold"/>
</dbReference>
<organism evidence="13 14">
    <name type="scientific">Malassezia cuniculi</name>
    <dbReference type="NCBI Taxonomy" id="948313"/>
    <lineage>
        <taxon>Eukaryota</taxon>
        <taxon>Fungi</taxon>
        <taxon>Dikarya</taxon>
        <taxon>Basidiomycota</taxon>
        <taxon>Ustilaginomycotina</taxon>
        <taxon>Malasseziomycetes</taxon>
        <taxon>Malasseziales</taxon>
        <taxon>Malasseziaceae</taxon>
        <taxon>Malassezia</taxon>
    </lineage>
</organism>
<comment type="subunit">
    <text evidence="9">Adaptor protein complex 1 (AP-1) is a heterotetramer composed of two large adaptins (gamma-type subunit APL4 and beta-type subunit APL2), a medium adaptin (mu-type subunit APM1) and a small adaptin (sigma-type subunit APS1). AP-1 interacts with clathrin.</text>
</comment>
<reference evidence="13" key="1">
    <citation type="submission" date="2023-03" db="EMBL/GenBank/DDBJ databases">
        <title>Mating type loci evolution in Malassezia.</title>
        <authorList>
            <person name="Coelho M.A."/>
        </authorList>
    </citation>
    <scope>NUCLEOTIDE SEQUENCE</scope>
    <source>
        <strain evidence="13">CBS 11721</strain>
    </source>
</reference>
<dbReference type="SUPFAM" id="SSF48371">
    <property type="entry name" value="ARM repeat"/>
    <property type="match status" value="1"/>
</dbReference>
<evidence type="ECO:0000313" key="13">
    <source>
        <dbReference type="EMBL" id="WFD33304.1"/>
    </source>
</evidence>
<sequence length="855" mass="93108">MATFFQKQQQVAALDPRIGGLMMSAGLYNLRSLIKGVRACKTLADERSLLQKESAAIRTAFKDDDVYARYNNLSKLLYIHMLGYPAHFGQMECLKLVASPRFSDKRLGYLGIMLLLDENAQVLMLVTNGLKNDMNHSNMFVVGLALCTFANIASEEMSRDLANEIERLMGSSNSYVRKKAALCAMRIVRKVPDLIDHFFERSLQLLGDKSHGVLLCALSLAMEIINIEPSLVESYRRVTSVLVQTLRTLISTGFSPEHDVGGTTDPFLQVKILRFLRILGRDSESVSEAINDTLAQVATNTESNKNVGNAILYECVLTILEIRADSGLRVMGINILGKFLGNRDNNIRYVALNTLNKVVALDTNAVQRHRATILECLRDADISICRRALELTYALINQSNVHILVPELLSFLEVADNEFKLGLTTQISIAAERFASDKRWHIDTILQVLRLAGNYIRDEVLGSFIRLVCHTPELQAYTAQRLYAALRADMSQESQTLAAVWVIGEFGEVLFEAGSFEDGSRTVPVDPRSILDLLESCLESPYTNDTVSQYVLTAIAKLYVRIHDASQHKRCNDILARYRGTLNAETQKHAIEYAALLRRDVRDAVLETMPLPEIRPTILGTMSETKPVGSTTTRGEGSGAPQTRAPQAAQSVQAKQTTQDLLADIFGGDDSPAGASAASAASAARPAAQKSTNADILSLFDSEPSIPASAAPSVSATAPAASSHVGGGVGSAASALADLGLDDMPTVSAPTEHVAYDRNGLRVAFVTKQNGDVAEITARFTSTTPVDNIVFQAAVPKTQRLQMQAITSSSVAPGSTETQVMRVSGTGSAPVRLRIRIAYTANGSPVRDQVDWTQP</sequence>
<dbReference type="PIRSF" id="PIRSF037094">
    <property type="entry name" value="AP1_complex_gamma"/>
    <property type="match status" value="1"/>
</dbReference>
<dbReference type="InterPro" id="IPR017107">
    <property type="entry name" value="AP1_complex_gsu"/>
</dbReference>
<evidence type="ECO:0000256" key="10">
    <source>
        <dbReference type="PIRNR" id="PIRNR037094"/>
    </source>
</evidence>
<dbReference type="Gene3D" id="2.60.40.1230">
    <property type="match status" value="1"/>
</dbReference>
<dbReference type="PANTHER" id="PTHR22780">
    <property type="entry name" value="ADAPTIN, ALPHA/GAMMA/EPSILON"/>
    <property type="match status" value="1"/>
</dbReference>
<dbReference type="Pfam" id="PF01602">
    <property type="entry name" value="Adaptin_N"/>
    <property type="match status" value="1"/>
</dbReference>
<dbReference type="EMBL" id="CP119877">
    <property type="protein sequence ID" value="WFD33304.1"/>
    <property type="molecule type" value="Genomic_DNA"/>
</dbReference>
<dbReference type="InterPro" id="IPR013041">
    <property type="entry name" value="Clathrin_app_Ig-like_sf"/>
</dbReference>
<feature type="domain" description="GAE" evidence="12">
    <location>
        <begin position="748"/>
        <end position="855"/>
    </location>
</feature>
<keyword evidence="7 10" id="KW-0472">Membrane</keyword>
<protein>
    <recommendedName>
        <fullName evidence="10">AP-1 complex subunit gamma</fullName>
    </recommendedName>
</protein>
<evidence type="ECO:0000256" key="3">
    <source>
        <dbReference type="ARBA" id="ARBA00006613"/>
    </source>
</evidence>
<evidence type="ECO:0000259" key="12">
    <source>
        <dbReference type="PROSITE" id="PS50180"/>
    </source>
</evidence>
<dbReference type="Pfam" id="PF02883">
    <property type="entry name" value="Alpha_adaptinC2"/>
    <property type="match status" value="1"/>
</dbReference>
<dbReference type="Proteomes" id="UP001219933">
    <property type="component" value="Chromosome 1"/>
</dbReference>
<keyword evidence="4 10" id="KW-0813">Transport</keyword>
<dbReference type="GO" id="GO:0030121">
    <property type="term" value="C:AP-1 adaptor complex"/>
    <property type="evidence" value="ECO:0007669"/>
    <property type="project" value="InterPro"/>
</dbReference>
<gene>
    <name evidence="13" type="primary">APL4</name>
    <name evidence="13" type="ORF">MCUN1_000117</name>
</gene>
<dbReference type="InterPro" id="IPR050840">
    <property type="entry name" value="Adaptor_Complx_Large_Subunit"/>
</dbReference>
<evidence type="ECO:0000256" key="9">
    <source>
        <dbReference type="ARBA" id="ARBA00062546"/>
    </source>
</evidence>
<dbReference type="GO" id="GO:0006886">
    <property type="term" value="P:intracellular protein transport"/>
    <property type="evidence" value="ECO:0007669"/>
    <property type="project" value="UniProtKB-UniRule"/>
</dbReference>
<dbReference type="SUPFAM" id="SSF49348">
    <property type="entry name" value="Clathrin adaptor appendage domain"/>
    <property type="match status" value="1"/>
</dbReference>
<dbReference type="AlphaFoldDB" id="A0AAF0EQD4"/>
<feature type="compositionally biased region" description="Polar residues" evidence="11">
    <location>
        <begin position="620"/>
        <end position="656"/>
    </location>
</feature>
<feature type="region of interest" description="Disordered" evidence="11">
    <location>
        <begin position="617"/>
        <end position="656"/>
    </location>
</feature>
<evidence type="ECO:0000256" key="8">
    <source>
        <dbReference type="ARBA" id="ARBA00023329"/>
    </source>
</evidence>